<sequence length="151" mass="16715">MERLLCPSAGFGCRPKNNVRSALADINCNISEHLPRAYGKKAFFFLFSKLCSKQSECALLCCKAKCFAINTLPYGAVERGFQRGSGTEGLRQREERNRTAADEIDLFSEQRGQVTATGGEGDASEYKTVFRAGNRAVRMTAVLCFFSRHSP</sequence>
<dbReference type="Proteomes" id="UP000296049">
    <property type="component" value="Unassembled WGS sequence"/>
</dbReference>
<protein>
    <submittedName>
        <fullName evidence="1">Uncharacterized protein</fullName>
    </submittedName>
</protein>
<proteinExistence type="predicted"/>
<dbReference type="AlphaFoldDB" id="R0KEX3"/>
<evidence type="ECO:0000313" key="2">
    <source>
        <dbReference type="Proteomes" id="UP000296049"/>
    </source>
</evidence>
<reference evidence="2" key="1">
    <citation type="journal article" date="2013" name="Nat. Genet.">
        <title>The duck genome and transcriptome provide insight into an avian influenza virus reservoir species.</title>
        <authorList>
            <person name="Huang Y."/>
            <person name="Li Y."/>
            <person name="Burt D.W."/>
            <person name="Chen H."/>
            <person name="Zhang Y."/>
            <person name="Qian W."/>
            <person name="Kim H."/>
            <person name="Gan S."/>
            <person name="Zhao Y."/>
            <person name="Li J."/>
            <person name="Yi K."/>
            <person name="Feng H."/>
            <person name="Zhu P."/>
            <person name="Li B."/>
            <person name="Liu Q."/>
            <person name="Fairley S."/>
            <person name="Magor K.E."/>
            <person name="Du Z."/>
            <person name="Hu X."/>
            <person name="Goodman L."/>
            <person name="Tafer H."/>
            <person name="Vignal A."/>
            <person name="Lee T."/>
            <person name="Kim K.W."/>
            <person name="Sheng Z."/>
            <person name="An Y."/>
            <person name="Searle S."/>
            <person name="Herrero J."/>
            <person name="Groenen M.A."/>
            <person name="Crooijmans R.P."/>
            <person name="Faraut T."/>
            <person name="Cai Q."/>
            <person name="Webster R.G."/>
            <person name="Aldridge J.R."/>
            <person name="Warren W.C."/>
            <person name="Bartschat S."/>
            <person name="Kehr S."/>
            <person name="Marz M."/>
            <person name="Stadler P.F."/>
            <person name="Smith J."/>
            <person name="Kraus R.H."/>
            <person name="Zhao Y."/>
            <person name="Ren L."/>
            <person name="Fei J."/>
            <person name="Morisson M."/>
            <person name="Kaiser P."/>
            <person name="Griffin D.K."/>
            <person name="Rao M."/>
            <person name="Pitel F."/>
            <person name="Wang J."/>
            <person name="Li N."/>
        </authorList>
    </citation>
    <scope>NUCLEOTIDE SEQUENCE [LARGE SCALE GENOMIC DNA]</scope>
</reference>
<accession>R0KEX3</accession>
<evidence type="ECO:0000313" key="1">
    <source>
        <dbReference type="EMBL" id="EOB08622.1"/>
    </source>
</evidence>
<name>R0KEX3_ANAPL</name>
<organism evidence="1 2">
    <name type="scientific">Anas platyrhynchos</name>
    <name type="common">Mallard</name>
    <name type="synonym">Anas boschas</name>
    <dbReference type="NCBI Taxonomy" id="8839"/>
    <lineage>
        <taxon>Eukaryota</taxon>
        <taxon>Metazoa</taxon>
        <taxon>Chordata</taxon>
        <taxon>Craniata</taxon>
        <taxon>Vertebrata</taxon>
        <taxon>Euteleostomi</taxon>
        <taxon>Archelosauria</taxon>
        <taxon>Archosauria</taxon>
        <taxon>Dinosauria</taxon>
        <taxon>Saurischia</taxon>
        <taxon>Theropoda</taxon>
        <taxon>Coelurosauria</taxon>
        <taxon>Aves</taxon>
        <taxon>Neognathae</taxon>
        <taxon>Galloanserae</taxon>
        <taxon>Anseriformes</taxon>
        <taxon>Anatidae</taxon>
        <taxon>Anatinae</taxon>
        <taxon>Anas</taxon>
    </lineage>
</organism>
<dbReference type="EMBL" id="KB742433">
    <property type="protein sequence ID" value="EOB08622.1"/>
    <property type="molecule type" value="Genomic_DNA"/>
</dbReference>
<keyword evidence="2" id="KW-1185">Reference proteome</keyword>
<gene>
    <name evidence="1" type="ORF">Anapl_11862</name>
</gene>